<comment type="caution">
    <text evidence="6">The sequence shown here is derived from an EMBL/GenBank/DDBJ whole genome shotgun (WGS) entry which is preliminary data.</text>
</comment>
<evidence type="ECO:0000313" key="7">
    <source>
        <dbReference type="Proteomes" id="UP000805614"/>
    </source>
</evidence>
<accession>A0ABR7LNS9</accession>
<dbReference type="Proteomes" id="UP000805614">
    <property type="component" value="Unassembled WGS sequence"/>
</dbReference>
<dbReference type="PANTHER" id="PTHR42847:SF4">
    <property type="entry name" value="ALKANESULFONATE MONOOXYGENASE-RELATED"/>
    <property type="match status" value="1"/>
</dbReference>
<name>A0ABR7LNS9_9ACTN</name>
<dbReference type="RefSeq" id="WP_187243446.1">
    <property type="nucleotide sequence ID" value="NZ_BAAAOK010000009.1"/>
</dbReference>
<reference evidence="6 7" key="1">
    <citation type="submission" date="2020-06" db="EMBL/GenBank/DDBJ databases">
        <title>Actinomadura xiongansis sp. nov., isolated from soil of Baiyangdian.</title>
        <authorList>
            <person name="Zhang X."/>
        </authorList>
    </citation>
    <scope>NUCLEOTIDE SEQUENCE [LARGE SCALE GENOMIC DNA]</scope>
    <source>
        <strain evidence="6 7">HBUM206468</strain>
    </source>
</reference>
<keyword evidence="7" id="KW-1185">Reference proteome</keyword>
<evidence type="ECO:0000256" key="4">
    <source>
        <dbReference type="ARBA" id="ARBA00023033"/>
    </source>
</evidence>
<keyword evidence="2" id="KW-0288">FMN</keyword>
<protein>
    <submittedName>
        <fullName evidence="6">TIGR03619 family F420-dependent LLM class oxidoreductase</fullName>
        <ecNumber evidence="6">1.-.-.-</ecNumber>
    </submittedName>
</protein>
<keyword evidence="4" id="KW-0503">Monooxygenase</keyword>
<dbReference type="InterPro" id="IPR036661">
    <property type="entry name" value="Luciferase-like_sf"/>
</dbReference>
<proteinExistence type="predicted"/>
<dbReference type="Gene3D" id="3.20.20.30">
    <property type="entry name" value="Luciferase-like domain"/>
    <property type="match status" value="1"/>
</dbReference>
<dbReference type="NCBIfam" id="TIGR03619">
    <property type="entry name" value="F420_Rv2161c"/>
    <property type="match status" value="1"/>
</dbReference>
<keyword evidence="1" id="KW-0285">Flavoprotein</keyword>
<sequence length="269" mass="29501">MELHVVLPAESPAMDPSRLTEFARRAEDLGYEAVWLPDHPLPPEDFGPTYGGVHDPLVALSYLAAATDRIRLGTSVLILPLRDPFVVAKQAATLDRLSGGRFTLGVGIGWERREFTALGADFAARAARTDEAIRLMRHLWETGRGPFDGAHYRFSTGVFEPRPVHVPILVGGMSEAALARAAELADIWQSVPTTPEHFTELAATLRRLASRPIGTGARAMWKREWEKDPGLMAAELAEWEAAGADHLAVWFGEHEETVHRMTALAAARG</sequence>
<evidence type="ECO:0000259" key="5">
    <source>
        <dbReference type="Pfam" id="PF00296"/>
    </source>
</evidence>
<dbReference type="Pfam" id="PF00296">
    <property type="entry name" value="Bac_luciferase"/>
    <property type="match status" value="1"/>
</dbReference>
<dbReference type="PANTHER" id="PTHR42847">
    <property type="entry name" value="ALKANESULFONATE MONOOXYGENASE"/>
    <property type="match status" value="1"/>
</dbReference>
<dbReference type="GO" id="GO:0016491">
    <property type="term" value="F:oxidoreductase activity"/>
    <property type="evidence" value="ECO:0007669"/>
    <property type="project" value="UniProtKB-KW"/>
</dbReference>
<evidence type="ECO:0000256" key="2">
    <source>
        <dbReference type="ARBA" id="ARBA00022643"/>
    </source>
</evidence>
<organism evidence="6 7">
    <name type="scientific">Actinomadura alba</name>
    <dbReference type="NCBI Taxonomy" id="406431"/>
    <lineage>
        <taxon>Bacteria</taxon>
        <taxon>Bacillati</taxon>
        <taxon>Actinomycetota</taxon>
        <taxon>Actinomycetes</taxon>
        <taxon>Streptosporangiales</taxon>
        <taxon>Thermomonosporaceae</taxon>
        <taxon>Actinomadura</taxon>
    </lineage>
</organism>
<dbReference type="EMBL" id="JABVEC010000008">
    <property type="protein sequence ID" value="MBC6466434.1"/>
    <property type="molecule type" value="Genomic_DNA"/>
</dbReference>
<dbReference type="InterPro" id="IPR050172">
    <property type="entry name" value="SsuD_RutA_monooxygenase"/>
</dbReference>
<dbReference type="InterPro" id="IPR019921">
    <property type="entry name" value="Lucif-like_OxRdtase_Rv2161c"/>
</dbReference>
<dbReference type="EC" id="1.-.-.-" evidence="6"/>
<dbReference type="InterPro" id="IPR011251">
    <property type="entry name" value="Luciferase-like_dom"/>
</dbReference>
<dbReference type="SUPFAM" id="SSF51679">
    <property type="entry name" value="Bacterial luciferase-like"/>
    <property type="match status" value="1"/>
</dbReference>
<evidence type="ECO:0000256" key="1">
    <source>
        <dbReference type="ARBA" id="ARBA00022630"/>
    </source>
</evidence>
<keyword evidence="3 6" id="KW-0560">Oxidoreductase</keyword>
<feature type="domain" description="Luciferase-like" evidence="5">
    <location>
        <begin position="1"/>
        <end position="211"/>
    </location>
</feature>
<evidence type="ECO:0000256" key="3">
    <source>
        <dbReference type="ARBA" id="ARBA00023002"/>
    </source>
</evidence>
<gene>
    <name evidence="6" type="ORF">HKK74_13095</name>
</gene>
<evidence type="ECO:0000313" key="6">
    <source>
        <dbReference type="EMBL" id="MBC6466434.1"/>
    </source>
</evidence>